<feature type="non-terminal residue" evidence="2">
    <location>
        <position position="1"/>
    </location>
</feature>
<dbReference type="PANTHER" id="PTHR11439:SF463">
    <property type="entry name" value="REVERSE TRANSCRIPTASE TY1_COPIA-TYPE DOMAIN-CONTAINING PROTEIN"/>
    <property type="match status" value="1"/>
</dbReference>
<comment type="caution">
    <text evidence="2">The sequence shown here is derived from an EMBL/GenBank/DDBJ whole genome shotgun (WGS) entry which is preliminary data.</text>
</comment>
<evidence type="ECO:0000256" key="1">
    <source>
        <dbReference type="SAM" id="MobiDB-lite"/>
    </source>
</evidence>
<reference evidence="2 3" key="1">
    <citation type="submission" date="2015-08" db="EMBL/GenBank/DDBJ databases">
        <title>Next Generation Sequencing and Analysis of the Genome of Puccinia sorghi L Schw, the Causal Agent of Maize Common Rust.</title>
        <authorList>
            <person name="Rochi L."/>
            <person name="Burguener G."/>
            <person name="Darino M."/>
            <person name="Turjanski A."/>
            <person name="Kreff E."/>
            <person name="Dieguez M.J."/>
            <person name="Sacco F."/>
        </authorList>
    </citation>
    <scope>NUCLEOTIDE SEQUENCE [LARGE SCALE GENOMIC DNA]</scope>
    <source>
        <strain evidence="2 3">RO10H11247</strain>
    </source>
</reference>
<name>A0A0L6UHH4_9BASI</name>
<dbReference type="OrthoDB" id="8021591at2759"/>
<protein>
    <submittedName>
        <fullName evidence="2">Uncharacterized protein</fullName>
    </submittedName>
</protein>
<organism evidence="2 3">
    <name type="scientific">Puccinia sorghi</name>
    <dbReference type="NCBI Taxonomy" id="27349"/>
    <lineage>
        <taxon>Eukaryota</taxon>
        <taxon>Fungi</taxon>
        <taxon>Dikarya</taxon>
        <taxon>Basidiomycota</taxon>
        <taxon>Pucciniomycotina</taxon>
        <taxon>Pucciniomycetes</taxon>
        <taxon>Pucciniales</taxon>
        <taxon>Pucciniaceae</taxon>
        <taxon>Puccinia</taxon>
    </lineage>
</organism>
<accession>A0A0L6UHH4</accession>
<feature type="region of interest" description="Disordered" evidence="1">
    <location>
        <begin position="116"/>
        <end position="152"/>
    </location>
</feature>
<keyword evidence="3" id="KW-1185">Reference proteome</keyword>
<gene>
    <name evidence="2" type="ORF">VP01_5983g1</name>
</gene>
<dbReference type="CDD" id="cd09272">
    <property type="entry name" value="RNase_HI_RT_Ty1"/>
    <property type="match status" value="1"/>
</dbReference>
<dbReference type="EMBL" id="LAVV01011255">
    <property type="protein sequence ID" value="KNZ47999.1"/>
    <property type="molecule type" value="Genomic_DNA"/>
</dbReference>
<sequence>LLQIYSNASWGDDPQDCTSQSGYMCLLFGSVISWNSSKQRSVTYSSMEAKLNPLVDSFHEGIWLKALLSELWDIQIDAAKHLIDYPELEERLMMTEAEFKVKFANQHHINNKGLNDKLKKFGSNPKTKGFDNEYFDYSNKSRHTRRKTSEQE</sequence>
<proteinExistence type="predicted"/>
<evidence type="ECO:0000313" key="2">
    <source>
        <dbReference type="EMBL" id="KNZ47999.1"/>
    </source>
</evidence>
<dbReference type="VEuPathDB" id="FungiDB:VP01_5983g1"/>
<dbReference type="AlphaFoldDB" id="A0A0L6UHH4"/>
<dbReference type="Proteomes" id="UP000037035">
    <property type="component" value="Unassembled WGS sequence"/>
</dbReference>
<evidence type="ECO:0000313" key="3">
    <source>
        <dbReference type="Proteomes" id="UP000037035"/>
    </source>
</evidence>
<dbReference type="PANTHER" id="PTHR11439">
    <property type="entry name" value="GAG-POL-RELATED RETROTRANSPOSON"/>
    <property type="match status" value="1"/>
</dbReference>